<keyword evidence="5 8" id="KW-1133">Transmembrane helix</keyword>
<evidence type="ECO:0000259" key="9">
    <source>
        <dbReference type="PROSITE" id="PS50850"/>
    </source>
</evidence>
<dbReference type="Gene3D" id="1.20.1250.20">
    <property type="entry name" value="MFS general substrate transporter like domains"/>
    <property type="match status" value="1"/>
</dbReference>
<feature type="transmembrane region" description="Helical" evidence="8">
    <location>
        <begin position="119"/>
        <end position="142"/>
    </location>
</feature>
<feature type="transmembrane region" description="Helical" evidence="8">
    <location>
        <begin position="53"/>
        <end position="77"/>
    </location>
</feature>
<proteinExistence type="predicted"/>
<feature type="transmembrane region" description="Helical" evidence="8">
    <location>
        <begin position="403"/>
        <end position="423"/>
    </location>
</feature>
<feature type="transmembrane region" description="Helical" evidence="8">
    <location>
        <begin position="333"/>
        <end position="357"/>
    </location>
</feature>
<evidence type="ECO:0000256" key="5">
    <source>
        <dbReference type="ARBA" id="ARBA00022989"/>
    </source>
</evidence>
<evidence type="ECO:0000313" key="10">
    <source>
        <dbReference type="EMBL" id="MDR6867602.1"/>
    </source>
</evidence>
<dbReference type="InterPro" id="IPR011701">
    <property type="entry name" value="MFS"/>
</dbReference>
<evidence type="ECO:0000256" key="4">
    <source>
        <dbReference type="ARBA" id="ARBA00022692"/>
    </source>
</evidence>
<dbReference type="InterPro" id="IPR005828">
    <property type="entry name" value="MFS_sugar_transport-like"/>
</dbReference>
<dbReference type="PROSITE" id="PS50850">
    <property type="entry name" value="MFS"/>
    <property type="match status" value="1"/>
</dbReference>
<evidence type="ECO:0000256" key="7">
    <source>
        <dbReference type="SAM" id="MobiDB-lite"/>
    </source>
</evidence>
<feature type="transmembrane region" description="Helical" evidence="8">
    <location>
        <begin position="308"/>
        <end position="327"/>
    </location>
</feature>
<evidence type="ECO:0000256" key="3">
    <source>
        <dbReference type="ARBA" id="ARBA00022475"/>
    </source>
</evidence>
<evidence type="ECO:0000256" key="1">
    <source>
        <dbReference type="ARBA" id="ARBA00004651"/>
    </source>
</evidence>
<feature type="domain" description="Major facilitator superfamily (MFS) profile" evidence="9">
    <location>
        <begin position="16"/>
        <end position="428"/>
    </location>
</feature>
<feature type="transmembrane region" description="Helical" evidence="8">
    <location>
        <begin position="154"/>
        <end position="178"/>
    </location>
</feature>
<feature type="region of interest" description="Disordered" evidence="7">
    <location>
        <begin position="431"/>
        <end position="450"/>
    </location>
</feature>
<dbReference type="Pfam" id="PF07690">
    <property type="entry name" value="MFS_1"/>
    <property type="match status" value="1"/>
</dbReference>
<protein>
    <submittedName>
        <fullName evidence="10">MFS family permease</fullName>
    </submittedName>
</protein>
<keyword evidence="4 8" id="KW-0812">Transmembrane</keyword>
<name>A0ABU1SDD8_9MICO</name>
<evidence type="ECO:0000256" key="2">
    <source>
        <dbReference type="ARBA" id="ARBA00022448"/>
    </source>
</evidence>
<feature type="transmembrane region" description="Helical" evidence="8">
    <location>
        <begin position="89"/>
        <end position="107"/>
    </location>
</feature>
<reference evidence="10 11" key="1">
    <citation type="submission" date="2023-07" db="EMBL/GenBank/DDBJ databases">
        <title>Sorghum-associated microbial communities from plants grown in Nebraska, USA.</title>
        <authorList>
            <person name="Schachtman D."/>
        </authorList>
    </citation>
    <scope>NUCLEOTIDE SEQUENCE [LARGE SCALE GENOMIC DNA]</scope>
    <source>
        <strain evidence="10 11">2980</strain>
    </source>
</reference>
<keyword evidence="11" id="KW-1185">Reference proteome</keyword>
<gene>
    <name evidence="10" type="ORF">J2Y69_002206</name>
</gene>
<feature type="transmembrane region" description="Helical" evidence="8">
    <location>
        <begin position="377"/>
        <end position="397"/>
    </location>
</feature>
<evidence type="ECO:0000256" key="6">
    <source>
        <dbReference type="ARBA" id="ARBA00023136"/>
    </source>
</evidence>
<dbReference type="EMBL" id="JAVDUM010000009">
    <property type="protein sequence ID" value="MDR6867602.1"/>
    <property type="molecule type" value="Genomic_DNA"/>
</dbReference>
<comment type="subcellular location">
    <subcellularLocation>
        <location evidence="1">Cell membrane</location>
        <topology evidence="1">Multi-pass membrane protein</topology>
    </subcellularLocation>
</comment>
<keyword evidence="3" id="KW-1003">Cell membrane</keyword>
<dbReference type="Proteomes" id="UP001259347">
    <property type="component" value="Unassembled WGS sequence"/>
</dbReference>
<feature type="transmembrane region" description="Helical" evidence="8">
    <location>
        <begin position="190"/>
        <end position="211"/>
    </location>
</feature>
<evidence type="ECO:0000313" key="11">
    <source>
        <dbReference type="Proteomes" id="UP001259347"/>
    </source>
</evidence>
<dbReference type="Pfam" id="PF00083">
    <property type="entry name" value="Sugar_tr"/>
    <property type="match status" value="1"/>
</dbReference>
<feature type="compositionally biased region" description="Basic and acidic residues" evidence="7">
    <location>
        <begin position="431"/>
        <end position="444"/>
    </location>
</feature>
<accession>A0ABU1SDD8</accession>
<evidence type="ECO:0000256" key="8">
    <source>
        <dbReference type="SAM" id="Phobius"/>
    </source>
</evidence>
<feature type="transmembrane region" description="Helical" evidence="8">
    <location>
        <begin position="243"/>
        <end position="269"/>
    </location>
</feature>
<sequence>MSTTTRTPKKANPARAAVAALIGTTLEWYDFTLFTLYSALIFQQIFFVDSSPAVATIQSLGIFAAGFLARPIGALVFGRIGDRLGRKTVLVGTLLVMGIATTAIGLLPTHAQIGASAPILLLVLRLAQGFAAGAEVGTAITVSAEYARPERRGLWAAAPAMGNFAGLILSALAFRLVVGLPQEDLMTWGWRVPFLAGFVVVIVGIIVRLGLEETPAFVAKKAAGIVERTTLIQVFRTSWKPMVLLGIVYFCGNGLSYFFQALAASYAAGTLGLAPIDVSNGTLFGAIGGFVTVALYGALSDRIGRRPVMIAGFVWAVIAAAILFLLVGHGNAIGFLVVMFIALALSNAGVNAGVNGWGTEIFTTEGRITGMTLSREVAGSLGGGVIPLIGVSLIASAGGAAPYYLLGLAGGLALIGIVVVALVRETRGRATDMDHASDSAEDVRQAAPVA</sequence>
<dbReference type="RefSeq" id="WP_310020560.1">
    <property type="nucleotide sequence ID" value="NZ_JAVDUM010000009.1"/>
</dbReference>
<comment type="caution">
    <text evidence="10">The sequence shown here is derived from an EMBL/GenBank/DDBJ whole genome shotgun (WGS) entry which is preliminary data.</text>
</comment>
<dbReference type="SUPFAM" id="SSF103473">
    <property type="entry name" value="MFS general substrate transporter"/>
    <property type="match status" value="1"/>
</dbReference>
<dbReference type="InterPro" id="IPR020846">
    <property type="entry name" value="MFS_dom"/>
</dbReference>
<keyword evidence="6 8" id="KW-0472">Membrane</keyword>
<dbReference type="InterPro" id="IPR036259">
    <property type="entry name" value="MFS_trans_sf"/>
</dbReference>
<feature type="transmembrane region" description="Helical" evidence="8">
    <location>
        <begin position="281"/>
        <end position="299"/>
    </location>
</feature>
<organism evidence="10 11">
    <name type="scientific">Microbacterium resistens</name>
    <dbReference type="NCBI Taxonomy" id="156977"/>
    <lineage>
        <taxon>Bacteria</taxon>
        <taxon>Bacillati</taxon>
        <taxon>Actinomycetota</taxon>
        <taxon>Actinomycetes</taxon>
        <taxon>Micrococcales</taxon>
        <taxon>Microbacteriaceae</taxon>
        <taxon>Microbacterium</taxon>
    </lineage>
</organism>
<dbReference type="PANTHER" id="PTHR43045:SF1">
    <property type="entry name" value="SHIKIMATE TRANSPORTER"/>
    <property type="match status" value="1"/>
</dbReference>
<feature type="transmembrane region" description="Helical" evidence="8">
    <location>
        <begin position="28"/>
        <end position="47"/>
    </location>
</feature>
<keyword evidence="2" id="KW-0813">Transport</keyword>
<dbReference type="PANTHER" id="PTHR43045">
    <property type="entry name" value="SHIKIMATE TRANSPORTER"/>
    <property type="match status" value="1"/>
</dbReference>